<feature type="transmembrane region" description="Helical" evidence="2">
    <location>
        <begin position="133"/>
        <end position="151"/>
    </location>
</feature>
<name>A0ABP3SSA0_9SPHN</name>
<feature type="region of interest" description="Disordered" evidence="1">
    <location>
        <begin position="173"/>
        <end position="195"/>
    </location>
</feature>
<accession>A0ABP3SSA0</accession>
<evidence type="ECO:0000256" key="1">
    <source>
        <dbReference type="SAM" id="MobiDB-lite"/>
    </source>
</evidence>
<dbReference type="RefSeq" id="WP_163958152.1">
    <property type="nucleotide sequence ID" value="NZ_BAAAES010000004.1"/>
</dbReference>
<comment type="caution">
    <text evidence="3">The sequence shown here is derived from an EMBL/GenBank/DDBJ whole genome shotgun (WGS) entry which is preliminary data.</text>
</comment>
<keyword evidence="2" id="KW-0472">Membrane</keyword>
<feature type="transmembrane region" description="Helical" evidence="2">
    <location>
        <begin position="55"/>
        <end position="74"/>
    </location>
</feature>
<keyword evidence="2" id="KW-1133">Transmembrane helix</keyword>
<proteinExistence type="predicted"/>
<dbReference type="EMBL" id="BAAAES010000004">
    <property type="protein sequence ID" value="GAA0661386.1"/>
    <property type="molecule type" value="Genomic_DNA"/>
</dbReference>
<protein>
    <submittedName>
        <fullName evidence="3">Uncharacterized protein</fullName>
    </submittedName>
</protein>
<reference evidence="4" key="1">
    <citation type="journal article" date="2019" name="Int. J. Syst. Evol. Microbiol.">
        <title>The Global Catalogue of Microorganisms (GCM) 10K type strain sequencing project: providing services to taxonomists for standard genome sequencing and annotation.</title>
        <authorList>
            <consortium name="The Broad Institute Genomics Platform"/>
            <consortium name="The Broad Institute Genome Sequencing Center for Infectious Disease"/>
            <person name="Wu L."/>
            <person name="Ma J."/>
        </authorList>
    </citation>
    <scope>NUCLEOTIDE SEQUENCE [LARGE SCALE GENOMIC DNA]</scope>
    <source>
        <strain evidence="4">JCM 14603</strain>
    </source>
</reference>
<sequence>MNGMAENLSRAKESLAEQARTLGGSAKRFGKGAWDWKREAMQAFRGWTRTLPQGVGAAVWRTLFAIIVVGIGLRFVDRMLFPKGAGQPAATYELVAVAAVVSTVATAVIVLIDQPDRARQSRDRRASRDAGRFWLMCFALVVGTVLSGDIIRRLPPTIAPAWLTAERPSNECKSEIQDKARGTARERRGGTGISC</sequence>
<evidence type="ECO:0000313" key="4">
    <source>
        <dbReference type="Proteomes" id="UP001500238"/>
    </source>
</evidence>
<dbReference type="Proteomes" id="UP001500238">
    <property type="component" value="Unassembled WGS sequence"/>
</dbReference>
<keyword evidence="2" id="KW-0812">Transmembrane</keyword>
<keyword evidence="4" id="KW-1185">Reference proteome</keyword>
<gene>
    <name evidence="3" type="ORF">GCM10009102_07720</name>
</gene>
<evidence type="ECO:0000313" key="3">
    <source>
        <dbReference type="EMBL" id="GAA0661386.1"/>
    </source>
</evidence>
<feature type="compositionally biased region" description="Basic and acidic residues" evidence="1">
    <location>
        <begin position="173"/>
        <end position="189"/>
    </location>
</feature>
<feature type="transmembrane region" description="Helical" evidence="2">
    <location>
        <begin position="94"/>
        <end position="112"/>
    </location>
</feature>
<evidence type="ECO:0000256" key="2">
    <source>
        <dbReference type="SAM" id="Phobius"/>
    </source>
</evidence>
<organism evidence="3 4">
    <name type="scientific">Sphingomonas insulae</name>
    <dbReference type="NCBI Taxonomy" id="424800"/>
    <lineage>
        <taxon>Bacteria</taxon>
        <taxon>Pseudomonadati</taxon>
        <taxon>Pseudomonadota</taxon>
        <taxon>Alphaproteobacteria</taxon>
        <taxon>Sphingomonadales</taxon>
        <taxon>Sphingomonadaceae</taxon>
        <taxon>Sphingomonas</taxon>
    </lineage>
</organism>